<dbReference type="PRINTS" id="PR00455">
    <property type="entry name" value="HTHTETR"/>
</dbReference>
<feature type="DNA-binding region" description="H-T-H motif" evidence="2">
    <location>
        <begin position="32"/>
        <end position="51"/>
    </location>
</feature>
<dbReference type="Pfam" id="PF00440">
    <property type="entry name" value="TetR_N"/>
    <property type="match status" value="1"/>
</dbReference>
<dbReference type="GO" id="GO:0000976">
    <property type="term" value="F:transcription cis-regulatory region binding"/>
    <property type="evidence" value="ECO:0007669"/>
    <property type="project" value="TreeGrafter"/>
</dbReference>
<dbReference type="AlphaFoldDB" id="A0A101JUY5"/>
<evidence type="ECO:0000256" key="1">
    <source>
        <dbReference type="ARBA" id="ARBA00023125"/>
    </source>
</evidence>
<evidence type="ECO:0000259" key="3">
    <source>
        <dbReference type="PROSITE" id="PS50977"/>
    </source>
</evidence>
<evidence type="ECO:0000313" key="5">
    <source>
        <dbReference type="Proteomes" id="UP000053244"/>
    </source>
</evidence>
<dbReference type="PANTHER" id="PTHR30055:SF146">
    <property type="entry name" value="HTH-TYPE TRANSCRIPTIONAL DUAL REGULATOR CECR"/>
    <property type="match status" value="1"/>
</dbReference>
<dbReference type="RefSeq" id="WP_067692093.1">
    <property type="nucleotide sequence ID" value="NZ_LLZH01000145.1"/>
</dbReference>
<name>A0A101JUY5_9ACTN</name>
<dbReference type="PROSITE" id="PS50977">
    <property type="entry name" value="HTH_TETR_2"/>
    <property type="match status" value="1"/>
</dbReference>
<dbReference type="GO" id="GO:0003700">
    <property type="term" value="F:DNA-binding transcription factor activity"/>
    <property type="evidence" value="ECO:0007669"/>
    <property type="project" value="TreeGrafter"/>
</dbReference>
<dbReference type="InterPro" id="IPR001647">
    <property type="entry name" value="HTH_TetR"/>
</dbReference>
<dbReference type="OrthoDB" id="4899232at2"/>
<reference evidence="4 5" key="1">
    <citation type="submission" date="2015-10" db="EMBL/GenBank/DDBJ databases">
        <authorList>
            <person name="Gilbert D.G."/>
        </authorList>
    </citation>
    <scope>NUCLEOTIDE SEQUENCE [LARGE SCALE GENOMIC DNA]</scope>
    <source>
        <strain evidence="4 5">NRRL B-16712</strain>
    </source>
</reference>
<dbReference type="InterPro" id="IPR050109">
    <property type="entry name" value="HTH-type_TetR-like_transc_reg"/>
</dbReference>
<keyword evidence="5" id="KW-1185">Reference proteome</keyword>
<feature type="domain" description="HTH tetR-type" evidence="3">
    <location>
        <begin position="9"/>
        <end position="69"/>
    </location>
</feature>
<dbReference type="InterPro" id="IPR009057">
    <property type="entry name" value="Homeodomain-like_sf"/>
</dbReference>
<dbReference type="SUPFAM" id="SSF46689">
    <property type="entry name" value="Homeodomain-like"/>
    <property type="match status" value="1"/>
</dbReference>
<dbReference type="Proteomes" id="UP000053244">
    <property type="component" value="Unassembled WGS sequence"/>
</dbReference>
<dbReference type="EMBL" id="LLZH01000145">
    <property type="protein sequence ID" value="KUL33398.1"/>
    <property type="molecule type" value="Genomic_DNA"/>
</dbReference>
<evidence type="ECO:0000313" key="4">
    <source>
        <dbReference type="EMBL" id="KUL33398.1"/>
    </source>
</evidence>
<gene>
    <name evidence="4" type="ORF">ADL15_18080</name>
</gene>
<sequence>MTTTRRPGSETRAEILRVALELFTERGFEGASIRDIAEALGMTKSSLYYHFDGKEAIIQALLDSRRAEFDDLMSWIDTQEPGPELLRGAALRWVESTTPQRIMAMRFAHANGPMMARLAAQGGNIRSWFDDVINRILPPGAPVSERLLARMAFDSVSAALFAAQAQPAGDEEVLAAARAATIALTAPGPA</sequence>
<organism evidence="4 5">
    <name type="scientific">Actinoplanes awajinensis subsp. mycoplanecinus</name>
    <dbReference type="NCBI Taxonomy" id="135947"/>
    <lineage>
        <taxon>Bacteria</taxon>
        <taxon>Bacillati</taxon>
        <taxon>Actinomycetota</taxon>
        <taxon>Actinomycetes</taxon>
        <taxon>Micromonosporales</taxon>
        <taxon>Micromonosporaceae</taxon>
        <taxon>Actinoplanes</taxon>
    </lineage>
</organism>
<dbReference type="PANTHER" id="PTHR30055">
    <property type="entry name" value="HTH-TYPE TRANSCRIPTIONAL REGULATOR RUTR"/>
    <property type="match status" value="1"/>
</dbReference>
<comment type="caution">
    <text evidence="4">The sequence shown here is derived from an EMBL/GenBank/DDBJ whole genome shotgun (WGS) entry which is preliminary data.</text>
</comment>
<protein>
    <recommendedName>
        <fullName evidence="3">HTH tetR-type domain-containing protein</fullName>
    </recommendedName>
</protein>
<evidence type="ECO:0000256" key="2">
    <source>
        <dbReference type="PROSITE-ProRule" id="PRU00335"/>
    </source>
</evidence>
<proteinExistence type="predicted"/>
<accession>A0A101JUY5</accession>
<keyword evidence="1 2" id="KW-0238">DNA-binding</keyword>
<dbReference type="Gene3D" id="1.10.357.10">
    <property type="entry name" value="Tetracycline Repressor, domain 2"/>
    <property type="match status" value="1"/>
</dbReference>